<dbReference type="SUPFAM" id="SSF46785">
    <property type="entry name" value="Winged helix' DNA-binding domain"/>
    <property type="match status" value="1"/>
</dbReference>
<dbReference type="Proteomes" id="UP000284277">
    <property type="component" value="Unassembled WGS sequence"/>
</dbReference>
<dbReference type="GO" id="GO:0005737">
    <property type="term" value="C:cytoplasm"/>
    <property type="evidence" value="ECO:0007669"/>
    <property type="project" value="UniProtKB-SubCell"/>
</dbReference>
<evidence type="ECO:0000313" key="3">
    <source>
        <dbReference type="EMBL" id="RKD33392.1"/>
    </source>
</evidence>
<dbReference type="CDD" id="cd00090">
    <property type="entry name" value="HTH_ARSR"/>
    <property type="match status" value="1"/>
</dbReference>
<dbReference type="PROSITE" id="PS50995">
    <property type="entry name" value="HTH_MARR_2"/>
    <property type="match status" value="1"/>
</dbReference>
<protein>
    <recommendedName>
        <fullName evidence="2">HTH marR-type domain-containing protein</fullName>
    </recommendedName>
</protein>
<sequence length="136" mass="15328">MNSCLFFSTAKLSRALGKIADEAFLKTGLSPSHALLLYLVNQKEGMMQKEIGDALHLTPSTITRLVEKLERKNLVTKRTEGKQAYLSTTPEGLVLQKEIINSWEQLHQEYEGILTKEETAQFIAISGKLLKHLEKD</sequence>
<name>A0A419T7H2_9FIRM</name>
<dbReference type="GO" id="GO:0006950">
    <property type="term" value="P:response to stress"/>
    <property type="evidence" value="ECO:0007669"/>
    <property type="project" value="TreeGrafter"/>
</dbReference>
<dbReference type="InterPro" id="IPR039422">
    <property type="entry name" value="MarR/SlyA-like"/>
</dbReference>
<dbReference type="Pfam" id="PF01047">
    <property type="entry name" value="MarR"/>
    <property type="match status" value="1"/>
</dbReference>
<keyword evidence="4" id="KW-1185">Reference proteome</keyword>
<organism evidence="3 4">
    <name type="scientific">Lacrimispora algidixylanolytica</name>
    <dbReference type="NCBI Taxonomy" id="94868"/>
    <lineage>
        <taxon>Bacteria</taxon>
        <taxon>Bacillati</taxon>
        <taxon>Bacillota</taxon>
        <taxon>Clostridia</taxon>
        <taxon>Lachnospirales</taxon>
        <taxon>Lachnospiraceae</taxon>
        <taxon>Lacrimispora</taxon>
    </lineage>
</organism>
<dbReference type="InterPro" id="IPR000835">
    <property type="entry name" value="HTH_MarR-typ"/>
</dbReference>
<dbReference type="InterPro" id="IPR036390">
    <property type="entry name" value="WH_DNA-bd_sf"/>
</dbReference>
<gene>
    <name evidence="3" type="ORF">BET01_14870</name>
</gene>
<dbReference type="PANTHER" id="PTHR33164:SF5">
    <property type="entry name" value="ORGANIC HYDROPEROXIDE RESISTANCE TRANSCRIPTIONAL REGULATOR"/>
    <property type="match status" value="1"/>
</dbReference>
<comment type="subcellular location">
    <subcellularLocation>
        <location evidence="1">Cytoplasm</location>
    </subcellularLocation>
</comment>
<dbReference type="PRINTS" id="PR00598">
    <property type="entry name" value="HTHMARR"/>
</dbReference>
<dbReference type="PANTHER" id="PTHR33164">
    <property type="entry name" value="TRANSCRIPTIONAL REGULATOR, MARR FAMILY"/>
    <property type="match status" value="1"/>
</dbReference>
<dbReference type="Gene3D" id="1.10.10.10">
    <property type="entry name" value="Winged helix-like DNA-binding domain superfamily/Winged helix DNA-binding domain"/>
    <property type="match status" value="1"/>
</dbReference>
<dbReference type="EMBL" id="MCIA01000007">
    <property type="protein sequence ID" value="RKD33392.1"/>
    <property type="molecule type" value="Genomic_DNA"/>
</dbReference>
<evidence type="ECO:0000256" key="1">
    <source>
        <dbReference type="ARBA" id="ARBA00004496"/>
    </source>
</evidence>
<reference evidence="3 4" key="1">
    <citation type="submission" date="2016-08" db="EMBL/GenBank/DDBJ databases">
        <title>A new outlook on sporulation: Clostridium algidixylanolyticum.</title>
        <authorList>
            <person name="Poppleton D.I."/>
            <person name="Gribaldo S."/>
        </authorList>
    </citation>
    <scope>NUCLEOTIDE SEQUENCE [LARGE SCALE GENOMIC DNA]</scope>
    <source>
        <strain evidence="3 4">SPL73</strain>
    </source>
</reference>
<dbReference type="InterPro" id="IPR011991">
    <property type="entry name" value="ArsR-like_HTH"/>
</dbReference>
<dbReference type="GO" id="GO:0003700">
    <property type="term" value="F:DNA-binding transcription factor activity"/>
    <property type="evidence" value="ECO:0007669"/>
    <property type="project" value="InterPro"/>
</dbReference>
<evidence type="ECO:0000313" key="4">
    <source>
        <dbReference type="Proteomes" id="UP000284277"/>
    </source>
</evidence>
<dbReference type="InterPro" id="IPR036388">
    <property type="entry name" value="WH-like_DNA-bd_sf"/>
</dbReference>
<proteinExistence type="predicted"/>
<dbReference type="SMART" id="SM00347">
    <property type="entry name" value="HTH_MARR"/>
    <property type="match status" value="1"/>
</dbReference>
<comment type="caution">
    <text evidence="3">The sequence shown here is derived from an EMBL/GenBank/DDBJ whole genome shotgun (WGS) entry which is preliminary data.</text>
</comment>
<dbReference type="AlphaFoldDB" id="A0A419T7H2"/>
<accession>A0A419T7H2</accession>
<evidence type="ECO:0000259" key="2">
    <source>
        <dbReference type="PROSITE" id="PS50995"/>
    </source>
</evidence>
<feature type="domain" description="HTH marR-type" evidence="2">
    <location>
        <begin position="2"/>
        <end position="131"/>
    </location>
</feature>